<gene>
    <name evidence="1" type="ORF">OPT61_g6382</name>
</gene>
<organism evidence="1 2">
    <name type="scientific">Boeremia exigua</name>
    <dbReference type="NCBI Taxonomy" id="749465"/>
    <lineage>
        <taxon>Eukaryota</taxon>
        <taxon>Fungi</taxon>
        <taxon>Dikarya</taxon>
        <taxon>Ascomycota</taxon>
        <taxon>Pezizomycotina</taxon>
        <taxon>Dothideomycetes</taxon>
        <taxon>Pleosporomycetidae</taxon>
        <taxon>Pleosporales</taxon>
        <taxon>Pleosporineae</taxon>
        <taxon>Didymellaceae</taxon>
        <taxon>Boeremia</taxon>
    </lineage>
</organism>
<reference evidence="1" key="1">
    <citation type="submission" date="2022-11" db="EMBL/GenBank/DDBJ databases">
        <title>Genome Sequence of Boeremia exigua.</title>
        <authorList>
            <person name="Buettner E."/>
        </authorList>
    </citation>
    <scope>NUCLEOTIDE SEQUENCE</scope>
    <source>
        <strain evidence="1">CU02</strain>
    </source>
</reference>
<sequence>MSTSATRVANTTAACERCHKLTLLLDTNTTYHEHGQLHDLAAPRCHICALILGIRRSYAHEDGLEPLPEETVVFVEHMPPVPVGKPRAFELLFYDNVRGRTLEFRFLTVGVLEGAVDGSAPKLEQTSNTLLTRSSRKDEAALPTRLLEVTDGQVRLVSTEDLPLSLEYMSLSHMWGAHPEDQLQLVVSRLEEFKSGVPVHEMSKIFIEAANITRHLNCRYLWVDSLCIIQDSAQDWEKEASRMSEVYSNAVCNLAFLYPPGDESDCLSTSDTHRPCTFRAITSEKTVAIKPLFPEHRNLPCGTAYWDWLIPSKWPLFGRAWAFQEHLLAQRTILYGRGNIMWQCYMHCYDESLGLLTRGKAHEPISKSRIPTSEIDRATLWLEILQDYRSRQLTRHEDRAMALAGTARVFAQIHKCTYLAGHLAEDMPDSLLWQINSLISTSTVREPALRPAPSWSCFSVPLQSPDKIKFTETSKSTRDFNFKARLSSYGWHGYPLNYLPHWSFYRFAGLCLTFEAVALRGVVTNSKTAVAGVKLSKGSPMDDDIYLESYTPDMRDSSTNPNHAAVLGKEQRIQIESALHNVFGQKANSCYTNGPVINPRTDSDVTTASVVDDEELGLEQVLLAVLYIYTRSDDIWLEGLALTPGKQFGTWERVGHWICTWTRSREDYKTDSDAIERLRASNTRLIELV</sequence>
<dbReference type="Proteomes" id="UP001153331">
    <property type="component" value="Unassembled WGS sequence"/>
</dbReference>
<evidence type="ECO:0000313" key="2">
    <source>
        <dbReference type="Proteomes" id="UP001153331"/>
    </source>
</evidence>
<protein>
    <submittedName>
        <fullName evidence="1">Uncharacterized protein</fullName>
    </submittedName>
</protein>
<keyword evidence="2" id="KW-1185">Reference proteome</keyword>
<dbReference type="EMBL" id="JAPHNI010000456">
    <property type="protein sequence ID" value="KAJ8110890.1"/>
    <property type="molecule type" value="Genomic_DNA"/>
</dbReference>
<name>A0ACC2I6U1_9PLEO</name>
<comment type="caution">
    <text evidence="1">The sequence shown here is derived from an EMBL/GenBank/DDBJ whole genome shotgun (WGS) entry which is preliminary data.</text>
</comment>
<evidence type="ECO:0000313" key="1">
    <source>
        <dbReference type="EMBL" id="KAJ8110890.1"/>
    </source>
</evidence>
<accession>A0ACC2I6U1</accession>
<proteinExistence type="predicted"/>